<proteinExistence type="predicted"/>
<organism evidence="4 5">
    <name type="scientific">Serratia fonticola</name>
    <dbReference type="NCBI Taxonomy" id="47917"/>
    <lineage>
        <taxon>Bacteria</taxon>
        <taxon>Pseudomonadati</taxon>
        <taxon>Pseudomonadota</taxon>
        <taxon>Gammaproteobacteria</taxon>
        <taxon>Enterobacterales</taxon>
        <taxon>Yersiniaceae</taxon>
        <taxon>Serratia</taxon>
    </lineage>
</organism>
<feature type="chain" id="PRO_5019026141" evidence="2">
    <location>
        <begin position="21"/>
        <end position="602"/>
    </location>
</feature>
<evidence type="ECO:0000259" key="3">
    <source>
        <dbReference type="Pfam" id="PF00496"/>
    </source>
</evidence>
<evidence type="ECO:0000256" key="2">
    <source>
        <dbReference type="SAM" id="SignalP"/>
    </source>
</evidence>
<dbReference type="PIRSF" id="PIRSF002741">
    <property type="entry name" value="MppA"/>
    <property type="match status" value="1"/>
</dbReference>
<evidence type="ECO:0000256" key="1">
    <source>
        <dbReference type="ARBA" id="ARBA00022729"/>
    </source>
</evidence>
<dbReference type="GO" id="GO:0030288">
    <property type="term" value="C:outer membrane-bounded periplasmic space"/>
    <property type="evidence" value="ECO:0007669"/>
    <property type="project" value="TreeGrafter"/>
</dbReference>
<feature type="domain" description="Solute-binding protein family 5" evidence="3">
    <location>
        <begin position="99"/>
        <end position="498"/>
    </location>
</feature>
<gene>
    <name evidence="4" type="primary">appA</name>
    <name evidence="4" type="ORF">NCTC13193_03863</name>
</gene>
<sequence length="602" mass="69094">MSVRIFAALVLSALSFSMQAETLNESYAFATLGEPKYSTDFSHFDYVNPAAPKGGDVRLAAIGTYDNFNRFASRGVPGERTGELYDTLFTSSDDEPSSYYPLIAESARYPADMRWMELDINPRARFHDGSPITAADVAFTFNKFMTEGVPQFRSSYKGVTVKAISRLTVRIELPKPDRDQLLGLLSLPVMPESFWKDHKLNEPLTVPPLSSGPYKISSYRLGQYITYERVRDYWAANLPVNRGRYNFDTLRYDYYLDDKVALEAFKAGAYDFRVEGSPKSWATQYQGGNFARNFIIKQDETNQAAQNARWLAFNIQRPIFADRRVREAITLAFDFDWMNKALYYDAYQRANSYFQNTEYAATGYPDAAELAWLAPLKGKVPAEVFTSIYQPPTSDGSGNDRANLLKATELLKQAGWEVKNQQLVNSQTGKPFTFELMLPSGSNFQYVLPFQHNLKRLGIDMQIREIDISQFTRRMRERDFDMMPRVYPAMPFPNSNLQIYWATEYLNSSYNSPGVSDPAVDALIEQIMKHQGDEKALLSLGRALDRVLTWNMYMLPMWYSNHDRYAYWDKFSSPAVRPAYSIGFDNWWFDVNKAARLPAQRQ</sequence>
<dbReference type="FunFam" id="3.10.105.10:FF:000005">
    <property type="entry name" value="ABC transporter substrate-binding protein"/>
    <property type="match status" value="1"/>
</dbReference>
<dbReference type="Proteomes" id="UP000270487">
    <property type="component" value="Chromosome"/>
</dbReference>
<dbReference type="InterPro" id="IPR039424">
    <property type="entry name" value="SBP_5"/>
</dbReference>
<dbReference type="GO" id="GO:0015833">
    <property type="term" value="P:peptide transport"/>
    <property type="evidence" value="ECO:0007669"/>
    <property type="project" value="TreeGrafter"/>
</dbReference>
<protein>
    <submittedName>
        <fullName evidence="4">Oligopeptide-binding protein AppA</fullName>
    </submittedName>
</protein>
<dbReference type="EMBL" id="LR134492">
    <property type="protein sequence ID" value="VEI72873.1"/>
    <property type="molecule type" value="Genomic_DNA"/>
</dbReference>
<dbReference type="GO" id="GO:0043190">
    <property type="term" value="C:ATP-binding cassette (ABC) transporter complex"/>
    <property type="evidence" value="ECO:0007669"/>
    <property type="project" value="InterPro"/>
</dbReference>
<dbReference type="GO" id="GO:1904680">
    <property type="term" value="F:peptide transmembrane transporter activity"/>
    <property type="evidence" value="ECO:0007669"/>
    <property type="project" value="TreeGrafter"/>
</dbReference>
<dbReference type="PANTHER" id="PTHR30290">
    <property type="entry name" value="PERIPLASMIC BINDING COMPONENT OF ABC TRANSPORTER"/>
    <property type="match status" value="1"/>
</dbReference>
<dbReference type="Gene3D" id="3.10.105.10">
    <property type="entry name" value="Dipeptide-binding Protein, Domain 3"/>
    <property type="match status" value="1"/>
</dbReference>
<dbReference type="InterPro" id="IPR030678">
    <property type="entry name" value="Peptide/Ni-bd"/>
</dbReference>
<keyword evidence="1 2" id="KW-0732">Signal</keyword>
<dbReference type="RefSeq" id="WP_141132567.1">
    <property type="nucleotide sequence ID" value="NZ_CAMKUG010000007.1"/>
</dbReference>
<name>A0A448SZ37_SERFO</name>
<evidence type="ECO:0000313" key="5">
    <source>
        <dbReference type="Proteomes" id="UP000270487"/>
    </source>
</evidence>
<feature type="signal peptide" evidence="2">
    <location>
        <begin position="1"/>
        <end position="20"/>
    </location>
</feature>
<reference evidence="4 5" key="1">
    <citation type="submission" date="2018-12" db="EMBL/GenBank/DDBJ databases">
        <authorList>
            <consortium name="Pathogen Informatics"/>
        </authorList>
    </citation>
    <scope>NUCLEOTIDE SEQUENCE [LARGE SCALE GENOMIC DNA]</scope>
    <source>
        <strain evidence="4 5">NCTC13193</strain>
    </source>
</reference>
<dbReference type="Pfam" id="PF00496">
    <property type="entry name" value="SBP_bac_5"/>
    <property type="match status" value="1"/>
</dbReference>
<dbReference type="Gene3D" id="3.40.190.10">
    <property type="entry name" value="Periplasmic binding protein-like II"/>
    <property type="match status" value="1"/>
</dbReference>
<dbReference type="PANTHER" id="PTHR30290:SF64">
    <property type="entry name" value="ABC TRANSPORTER PERIPLASMIC BINDING PROTEIN"/>
    <property type="match status" value="1"/>
</dbReference>
<dbReference type="SUPFAM" id="SSF53850">
    <property type="entry name" value="Periplasmic binding protein-like II"/>
    <property type="match status" value="1"/>
</dbReference>
<dbReference type="CDD" id="cd08497">
    <property type="entry name" value="MbnE-like"/>
    <property type="match status" value="1"/>
</dbReference>
<dbReference type="GO" id="GO:0042884">
    <property type="term" value="P:microcin transport"/>
    <property type="evidence" value="ECO:0007669"/>
    <property type="project" value="TreeGrafter"/>
</dbReference>
<dbReference type="InterPro" id="IPR000914">
    <property type="entry name" value="SBP_5_dom"/>
</dbReference>
<accession>A0A448SZ37</accession>
<dbReference type="AlphaFoldDB" id="A0A448SZ37"/>
<evidence type="ECO:0000313" key="4">
    <source>
        <dbReference type="EMBL" id="VEI72873.1"/>
    </source>
</evidence>